<name>A0A0N7L451_PLAHL</name>
<keyword evidence="2" id="KW-1185">Reference proteome</keyword>
<sequence length="141" mass="15826">MFLQRYVHVVLDAFLGSYVKNIDPAALQISVWNGKIEVAAVELQPDAIPLPKQLRLVKGTLRQLCIELPWTNLANQPIRVDIKDVSLLLEVCADDRAASDSDVIPNQQRRQLLLRKRAALDAMEKAAELNERNKSQAVFAV</sequence>
<dbReference type="Proteomes" id="UP000054928">
    <property type="component" value="Unassembled WGS sequence"/>
</dbReference>
<dbReference type="OrthoDB" id="428159at2759"/>
<dbReference type="RefSeq" id="XP_024574068.1">
    <property type="nucleotide sequence ID" value="XM_024723053.1"/>
</dbReference>
<dbReference type="EMBL" id="CCYD01000290">
    <property type="protein sequence ID" value="CEG37699.1"/>
    <property type="molecule type" value="Genomic_DNA"/>
</dbReference>
<organism evidence="1 2">
    <name type="scientific">Plasmopara halstedii</name>
    <name type="common">Downy mildew of sunflower</name>
    <dbReference type="NCBI Taxonomy" id="4781"/>
    <lineage>
        <taxon>Eukaryota</taxon>
        <taxon>Sar</taxon>
        <taxon>Stramenopiles</taxon>
        <taxon>Oomycota</taxon>
        <taxon>Peronosporomycetes</taxon>
        <taxon>Peronosporales</taxon>
        <taxon>Peronosporaceae</taxon>
        <taxon>Plasmopara</taxon>
    </lineage>
</organism>
<accession>A0A0N7L451</accession>
<evidence type="ECO:0000313" key="2">
    <source>
        <dbReference type="Proteomes" id="UP000054928"/>
    </source>
</evidence>
<reference evidence="2" key="1">
    <citation type="submission" date="2014-09" db="EMBL/GenBank/DDBJ databases">
        <authorList>
            <person name="Sharma Rahul"/>
            <person name="Thines Marco"/>
        </authorList>
    </citation>
    <scope>NUCLEOTIDE SEQUENCE [LARGE SCALE GENOMIC DNA]</scope>
</reference>
<evidence type="ECO:0000313" key="1">
    <source>
        <dbReference type="EMBL" id="CEG37699.1"/>
    </source>
</evidence>
<dbReference type="GeneID" id="36400813"/>
<proteinExistence type="predicted"/>
<dbReference type="AlphaFoldDB" id="A0A0N7L451"/>
<protein>
    <submittedName>
        <fullName evidence="1">Vacuolar protein sorting-associated</fullName>
    </submittedName>
</protein>